<keyword evidence="3" id="KW-1185">Reference proteome</keyword>
<name>A0ABR3MQ65_9TELE</name>
<comment type="caution">
    <text evidence="2">The sequence shown here is derived from an EMBL/GenBank/DDBJ whole genome shotgun (WGS) entry which is preliminary data.</text>
</comment>
<reference evidence="2 3" key="1">
    <citation type="submission" date="2023-09" db="EMBL/GenBank/DDBJ databases">
        <authorList>
            <person name="Wang M."/>
        </authorList>
    </citation>
    <scope>NUCLEOTIDE SEQUENCE [LARGE SCALE GENOMIC DNA]</scope>
    <source>
        <strain evidence="2">GT-2023</strain>
        <tissue evidence="2">Liver</tissue>
    </source>
</reference>
<dbReference type="Pfam" id="PF25787">
    <property type="entry name" value="HTH_SB"/>
    <property type="match status" value="1"/>
</dbReference>
<feature type="domain" description="Sleeping Beauty transposase HTH" evidence="1">
    <location>
        <begin position="48"/>
        <end position="99"/>
    </location>
</feature>
<dbReference type="Proteomes" id="UP001558613">
    <property type="component" value="Unassembled WGS sequence"/>
</dbReference>
<sequence length="105" mass="11829">LCPEDIIYIIYIYIYIYTHTVEPLGTAVLINSTGEKQKLSAVGLWTVMAKTKELTEDLRLRIMAAHKSGTGYKTISKCSEVPVATVQSIIKKYKTFCTVKNLRGR</sequence>
<dbReference type="SUPFAM" id="SSF46689">
    <property type="entry name" value="Homeodomain-like"/>
    <property type="match status" value="1"/>
</dbReference>
<feature type="non-terminal residue" evidence="2">
    <location>
        <position position="105"/>
    </location>
</feature>
<evidence type="ECO:0000313" key="3">
    <source>
        <dbReference type="Proteomes" id="UP001558613"/>
    </source>
</evidence>
<feature type="non-terminal residue" evidence="2">
    <location>
        <position position="1"/>
    </location>
</feature>
<dbReference type="InterPro" id="IPR036388">
    <property type="entry name" value="WH-like_DNA-bd_sf"/>
</dbReference>
<dbReference type="InterPro" id="IPR009057">
    <property type="entry name" value="Homeodomain-like_sf"/>
</dbReference>
<evidence type="ECO:0000259" key="1">
    <source>
        <dbReference type="Pfam" id="PF25787"/>
    </source>
</evidence>
<protein>
    <recommendedName>
        <fullName evidence="1">Sleeping Beauty transposase HTH domain-containing protein</fullName>
    </recommendedName>
</protein>
<organism evidence="2 3">
    <name type="scientific">Cirrhinus molitorella</name>
    <name type="common">mud carp</name>
    <dbReference type="NCBI Taxonomy" id="172907"/>
    <lineage>
        <taxon>Eukaryota</taxon>
        <taxon>Metazoa</taxon>
        <taxon>Chordata</taxon>
        <taxon>Craniata</taxon>
        <taxon>Vertebrata</taxon>
        <taxon>Euteleostomi</taxon>
        <taxon>Actinopterygii</taxon>
        <taxon>Neopterygii</taxon>
        <taxon>Teleostei</taxon>
        <taxon>Ostariophysi</taxon>
        <taxon>Cypriniformes</taxon>
        <taxon>Cyprinidae</taxon>
        <taxon>Labeoninae</taxon>
        <taxon>Labeonini</taxon>
        <taxon>Cirrhinus</taxon>
    </lineage>
</organism>
<accession>A0ABR3MQ65</accession>
<gene>
    <name evidence="2" type="ORF">QQF64_002453</name>
</gene>
<dbReference type="EMBL" id="JAYMGO010000010">
    <property type="protein sequence ID" value="KAL1266778.1"/>
    <property type="molecule type" value="Genomic_DNA"/>
</dbReference>
<dbReference type="Gene3D" id="1.10.10.10">
    <property type="entry name" value="Winged helix-like DNA-binding domain superfamily/Winged helix DNA-binding domain"/>
    <property type="match status" value="1"/>
</dbReference>
<evidence type="ECO:0000313" key="2">
    <source>
        <dbReference type="EMBL" id="KAL1266778.1"/>
    </source>
</evidence>
<proteinExistence type="predicted"/>
<dbReference type="InterPro" id="IPR057667">
    <property type="entry name" value="HTH_SB"/>
</dbReference>